<protein>
    <recommendedName>
        <fullName evidence="7">tRNA (guanine(26)-N(2))-dimethyltransferase</fullName>
        <ecNumber evidence="7">2.1.1.216</ecNumber>
    </recommendedName>
</protein>
<dbReference type="PANTHER" id="PTHR10631:SF3">
    <property type="entry name" value="TRNA (GUANINE(26)-N(2))-DIMETHYLTRANSFERASE"/>
    <property type="match status" value="1"/>
</dbReference>
<evidence type="ECO:0000256" key="4">
    <source>
        <dbReference type="ARBA" id="ARBA00022691"/>
    </source>
</evidence>
<proteinExistence type="inferred from homology"/>
<feature type="compositionally biased region" description="Basic residues" evidence="10">
    <location>
        <begin position="582"/>
        <end position="600"/>
    </location>
</feature>
<organism evidence="11">
    <name type="scientific">Chaetoceros debilis</name>
    <dbReference type="NCBI Taxonomy" id="122233"/>
    <lineage>
        <taxon>Eukaryota</taxon>
        <taxon>Sar</taxon>
        <taxon>Stramenopiles</taxon>
        <taxon>Ochrophyta</taxon>
        <taxon>Bacillariophyta</taxon>
        <taxon>Coscinodiscophyceae</taxon>
        <taxon>Chaetocerotophycidae</taxon>
        <taxon>Chaetocerotales</taxon>
        <taxon>Chaetocerotaceae</taxon>
        <taxon>Chaetoceros</taxon>
    </lineage>
</organism>
<evidence type="ECO:0000256" key="6">
    <source>
        <dbReference type="ARBA" id="ARBA00022884"/>
    </source>
</evidence>
<gene>
    <name evidence="11" type="ORF">CDEB00056_LOCUS7610</name>
</gene>
<keyword evidence="3 9" id="KW-0808">Transferase</keyword>
<dbReference type="SUPFAM" id="SSF53335">
    <property type="entry name" value="S-adenosyl-L-methionine-dependent methyltransferases"/>
    <property type="match status" value="1"/>
</dbReference>
<dbReference type="InterPro" id="IPR042296">
    <property type="entry name" value="tRNA_met_Trm1_C"/>
</dbReference>
<dbReference type="GO" id="GO:0160104">
    <property type="term" value="F:tRNA (guanine(26)-N2)-dimethyltransferase activity"/>
    <property type="evidence" value="ECO:0007669"/>
    <property type="project" value="UniProtKB-EC"/>
</dbReference>
<dbReference type="PANTHER" id="PTHR10631">
    <property type="entry name" value="N 2 ,N 2 -DIMETHYLGUANOSINE TRNA METHYLTRANSFERASE"/>
    <property type="match status" value="1"/>
</dbReference>
<dbReference type="Gene3D" id="3.30.56.70">
    <property type="entry name" value="N2,N2-dimethylguanosine tRNA methyltransferase, C-terminal domain"/>
    <property type="match status" value="1"/>
</dbReference>
<dbReference type="InterPro" id="IPR002905">
    <property type="entry name" value="Trm1"/>
</dbReference>
<feature type="region of interest" description="Disordered" evidence="10">
    <location>
        <begin position="651"/>
        <end position="682"/>
    </location>
</feature>
<dbReference type="Gene3D" id="3.40.50.150">
    <property type="entry name" value="Vaccinia Virus protein VP39"/>
    <property type="match status" value="1"/>
</dbReference>
<evidence type="ECO:0000256" key="1">
    <source>
        <dbReference type="ARBA" id="ARBA00022555"/>
    </source>
</evidence>
<keyword evidence="4 9" id="KW-0949">S-adenosyl-L-methionine</keyword>
<evidence type="ECO:0000256" key="8">
    <source>
        <dbReference type="ARBA" id="ARBA00051897"/>
    </source>
</evidence>
<dbReference type="InterPro" id="IPR029063">
    <property type="entry name" value="SAM-dependent_MTases_sf"/>
</dbReference>
<dbReference type="AlphaFoldDB" id="A0A7S3Q1S8"/>
<evidence type="ECO:0000313" key="11">
    <source>
        <dbReference type="EMBL" id="CAE0462769.1"/>
    </source>
</evidence>
<dbReference type="PROSITE" id="PS51626">
    <property type="entry name" value="SAM_MT_TRM1"/>
    <property type="match status" value="1"/>
</dbReference>
<keyword evidence="1 9" id="KW-0820">tRNA-binding</keyword>
<dbReference type="EMBL" id="HBIO01009833">
    <property type="protein sequence ID" value="CAE0462769.1"/>
    <property type="molecule type" value="Transcribed_RNA"/>
</dbReference>
<evidence type="ECO:0000256" key="3">
    <source>
        <dbReference type="ARBA" id="ARBA00022679"/>
    </source>
</evidence>
<reference evidence="11" key="1">
    <citation type="submission" date="2021-01" db="EMBL/GenBank/DDBJ databases">
        <authorList>
            <person name="Corre E."/>
            <person name="Pelletier E."/>
            <person name="Niang G."/>
            <person name="Scheremetjew M."/>
            <person name="Finn R."/>
            <person name="Kale V."/>
            <person name="Holt S."/>
            <person name="Cochrane G."/>
            <person name="Meng A."/>
            <person name="Brown T."/>
            <person name="Cohen L."/>
        </authorList>
    </citation>
    <scope>NUCLEOTIDE SEQUENCE</scope>
    <source>
        <strain evidence="11">MM31A-1</strain>
    </source>
</reference>
<dbReference type="FunFam" id="3.30.56.70:FF:000001">
    <property type="entry name" value="tRNA (guanine(26)-N(2))-dimethyltransferase"/>
    <property type="match status" value="1"/>
</dbReference>
<keyword evidence="5 9" id="KW-0819">tRNA processing</keyword>
<keyword evidence="2 9" id="KW-0489">Methyltransferase</keyword>
<comment type="catalytic activity">
    <reaction evidence="8">
        <text>guanosine(26) in tRNA + 2 S-adenosyl-L-methionine = N(2)-dimethylguanosine(26) in tRNA + 2 S-adenosyl-L-homocysteine + 2 H(+)</text>
        <dbReference type="Rhea" id="RHEA:43140"/>
        <dbReference type="Rhea" id="RHEA-COMP:10359"/>
        <dbReference type="Rhea" id="RHEA-COMP:10360"/>
        <dbReference type="ChEBI" id="CHEBI:15378"/>
        <dbReference type="ChEBI" id="CHEBI:57856"/>
        <dbReference type="ChEBI" id="CHEBI:59789"/>
        <dbReference type="ChEBI" id="CHEBI:74269"/>
        <dbReference type="ChEBI" id="CHEBI:74513"/>
        <dbReference type="EC" id="2.1.1.216"/>
    </reaction>
</comment>
<keyword evidence="6 9" id="KW-0694">RNA-binding</keyword>
<evidence type="ECO:0000256" key="10">
    <source>
        <dbReference type="SAM" id="MobiDB-lite"/>
    </source>
</evidence>
<feature type="region of interest" description="Disordered" evidence="10">
    <location>
        <begin position="582"/>
        <end position="611"/>
    </location>
</feature>
<sequence>MAFRLHRSVNSISRRLVGYKRVLTTAPPQQRNLSFNRSNIHRLQKPVFATRLTSSMTGETPTTETAATTSTSADDVIPENRELIVEGSAKMLYPKGVVFYNPVQVQNRDLSLLMLQLYAERRVKRIQLKKQKKIFLKEAREKIGSAATNEEAIRTTNKIDMKAIEQQLKEYEEKTNWTEHYDSYDGKGIRVLDALAASGLRSLRYFNEMSPSLLHSVTINDLDPAAADLAKENIDYNKLSDHLLEGDEEDKKRGISVVNSDATHLMYTSRRKPDLYNPDPIQAMQKIQYDVIDLDPYGSAAPFLDPALQAVSNGGLLAITSTDMAALGGSHPDTCYGRYSSMPIPRAPYLQELALRILLKEVATRAAVYGRYIRPVLSVGMAFYVRVFVEVWDDKAAVNNMSLDIGTVYQSAQCPSFHTIPHGQHSRNNKNIIQATRAPKYPVCEETGAEFKTAGPMWMGPLHNKDVVGEAITRLEELEAKTGEAKDVNQLFGYMKMHRELHGLLTSVSEELDDVPLYYDLSNLSHTMGSTSPQIGVFKSAIINAGFRVSGYHKEPQAIKTDAPNSVIWDIMRAWCKEHPPKLKSKKKQNRLNKKKRIKNNKGQWEAVEDSGKANEIESPIIVSAAEKILAKESSITVDFTLSAEIKNKKKALRFPMNPEANWGPKKAASGYKRKSEESNDS</sequence>
<dbReference type="GO" id="GO:0000049">
    <property type="term" value="F:tRNA binding"/>
    <property type="evidence" value="ECO:0007669"/>
    <property type="project" value="UniProtKB-UniRule"/>
</dbReference>
<accession>A0A7S3Q1S8</accession>
<dbReference type="EC" id="2.1.1.216" evidence="7"/>
<evidence type="ECO:0000256" key="5">
    <source>
        <dbReference type="ARBA" id="ARBA00022694"/>
    </source>
</evidence>
<dbReference type="GO" id="GO:0005634">
    <property type="term" value="C:nucleus"/>
    <property type="evidence" value="ECO:0007669"/>
    <property type="project" value="TreeGrafter"/>
</dbReference>
<comment type="similarity">
    <text evidence="9">Belongs to the class I-like SAM-binding methyltransferase superfamily. Trm1 family.</text>
</comment>
<dbReference type="Pfam" id="PF02005">
    <property type="entry name" value="TRM"/>
    <property type="match status" value="1"/>
</dbReference>
<evidence type="ECO:0000256" key="7">
    <source>
        <dbReference type="ARBA" id="ARBA00039099"/>
    </source>
</evidence>
<evidence type="ECO:0000256" key="9">
    <source>
        <dbReference type="PROSITE-ProRule" id="PRU00958"/>
    </source>
</evidence>
<dbReference type="GO" id="GO:0002940">
    <property type="term" value="P:tRNA N2-guanine methylation"/>
    <property type="evidence" value="ECO:0007669"/>
    <property type="project" value="TreeGrafter"/>
</dbReference>
<name>A0A7S3Q1S8_9STRA</name>
<dbReference type="CDD" id="cd02440">
    <property type="entry name" value="AdoMet_MTases"/>
    <property type="match status" value="1"/>
</dbReference>
<evidence type="ECO:0000256" key="2">
    <source>
        <dbReference type="ARBA" id="ARBA00022603"/>
    </source>
</evidence>